<evidence type="ECO:0000259" key="1">
    <source>
        <dbReference type="Pfam" id="PF08818"/>
    </source>
</evidence>
<feature type="domain" description="YdhG-like" evidence="1">
    <location>
        <begin position="82"/>
        <end position="140"/>
    </location>
</feature>
<proteinExistence type="predicted"/>
<dbReference type="EMBL" id="VITR01000003">
    <property type="protein sequence ID" value="TWB44489.1"/>
    <property type="molecule type" value="Genomic_DNA"/>
</dbReference>
<protein>
    <submittedName>
        <fullName evidence="2">Uncharacterized protein DUF1801</fullName>
    </submittedName>
</protein>
<sequence length="150" mass="16506">MVADSAIASTFPAGLRTLTPMDVLFRLPGAARRDPEVDAWFAQGDPLRLMIQPWFEALRGCGPDVRDLIHDRQPTACVGDAAFAYVGAYTAHASVGFFHGADLDDPTGLLQGTGKRMRHVKLRWGQDHDAVALRALIAAAYQDIRRRLQH</sequence>
<evidence type="ECO:0000313" key="3">
    <source>
        <dbReference type="Proteomes" id="UP000315751"/>
    </source>
</evidence>
<reference evidence="2 3" key="1">
    <citation type="submission" date="2019-06" db="EMBL/GenBank/DDBJ databases">
        <title>Genomic Encyclopedia of Type Strains, Phase IV (KMG-V): Genome sequencing to study the core and pangenomes of soil and plant-associated prokaryotes.</title>
        <authorList>
            <person name="Whitman W."/>
        </authorList>
    </citation>
    <scope>NUCLEOTIDE SEQUENCE [LARGE SCALE GENOMIC DNA]</scope>
    <source>
        <strain evidence="2 3">BR 11622</strain>
    </source>
</reference>
<dbReference type="SUPFAM" id="SSF159888">
    <property type="entry name" value="YdhG-like"/>
    <property type="match status" value="1"/>
</dbReference>
<accession>A0A560HFU9</accession>
<dbReference type="InterPro" id="IPR014922">
    <property type="entry name" value="YdhG-like"/>
</dbReference>
<evidence type="ECO:0000313" key="2">
    <source>
        <dbReference type="EMBL" id="TWB44489.1"/>
    </source>
</evidence>
<keyword evidence="3" id="KW-1185">Reference proteome</keyword>
<dbReference type="AlphaFoldDB" id="A0A560HFU9"/>
<dbReference type="Pfam" id="PF08818">
    <property type="entry name" value="DUF1801"/>
    <property type="match status" value="1"/>
</dbReference>
<comment type="caution">
    <text evidence="2">The sequence shown here is derived from an EMBL/GenBank/DDBJ whole genome shotgun (WGS) entry which is preliminary data.</text>
</comment>
<organism evidence="2 3">
    <name type="scientific">Nitrospirillum amazonense</name>
    <dbReference type="NCBI Taxonomy" id="28077"/>
    <lineage>
        <taxon>Bacteria</taxon>
        <taxon>Pseudomonadati</taxon>
        <taxon>Pseudomonadota</taxon>
        <taxon>Alphaproteobacteria</taxon>
        <taxon>Rhodospirillales</taxon>
        <taxon>Azospirillaceae</taxon>
        <taxon>Nitrospirillum</taxon>
    </lineage>
</organism>
<name>A0A560HFU9_9PROT</name>
<dbReference type="Proteomes" id="UP000315751">
    <property type="component" value="Unassembled WGS sequence"/>
</dbReference>
<gene>
    <name evidence="2" type="ORF">FBZ90_103397</name>
</gene>